<sequence>MTWTFTDSLPEYRTQAGDFLTAYPAENTVLLTLLHRLEQGRLTGGDPGQAPRHGWWRPSADAPVAGAWLQTPPQGIRLSTMPVRAAVELADLLADAPDVTGVGGGTAEARAFADAWAAHTGATATVHEEQRLYRLGELAVPAVPGRLRPATPDDHELLVPWLAAFFEFVGFPGFDAVGIATQRTLAGEFFIWEDEAGRPVSLAGLSQVIVGMTRIGPVYTPPEARGHGYASAVTAGICEVARERGATEVLLYTDLANPTSNSIYQKIGFRPVADSVIINFRK</sequence>
<dbReference type="Proteomes" id="UP000319103">
    <property type="component" value="Unassembled WGS sequence"/>
</dbReference>
<dbReference type="Pfam" id="PF00583">
    <property type="entry name" value="Acetyltransf_1"/>
    <property type="match status" value="1"/>
</dbReference>
<dbReference type="Gene3D" id="3.40.630.30">
    <property type="match status" value="1"/>
</dbReference>
<keyword evidence="5" id="KW-1185">Reference proteome</keyword>
<proteinExistence type="predicted"/>
<dbReference type="EMBL" id="VIGB01000003">
    <property type="protein sequence ID" value="TQF03646.1"/>
    <property type="molecule type" value="Genomic_DNA"/>
</dbReference>
<dbReference type="CDD" id="cd04301">
    <property type="entry name" value="NAT_SF"/>
    <property type="match status" value="1"/>
</dbReference>
<dbReference type="InterPro" id="IPR000182">
    <property type="entry name" value="GNAT_dom"/>
</dbReference>
<dbReference type="AlphaFoldDB" id="A0A540W3N7"/>
<evidence type="ECO:0000259" key="3">
    <source>
        <dbReference type="PROSITE" id="PS51186"/>
    </source>
</evidence>
<evidence type="ECO:0000313" key="4">
    <source>
        <dbReference type="EMBL" id="TQF03646.1"/>
    </source>
</evidence>
<gene>
    <name evidence="4" type="ORF">E6W39_17185</name>
</gene>
<dbReference type="InterPro" id="IPR050832">
    <property type="entry name" value="Bact_Acetyltransf"/>
</dbReference>
<evidence type="ECO:0000313" key="5">
    <source>
        <dbReference type="Proteomes" id="UP000319103"/>
    </source>
</evidence>
<dbReference type="SUPFAM" id="SSF55729">
    <property type="entry name" value="Acyl-CoA N-acyltransferases (Nat)"/>
    <property type="match status" value="1"/>
</dbReference>
<dbReference type="PROSITE" id="PS51186">
    <property type="entry name" value="GNAT"/>
    <property type="match status" value="1"/>
</dbReference>
<name>A0A540W3N7_9ACTN</name>
<keyword evidence="1 4" id="KW-0808">Transferase</keyword>
<evidence type="ECO:0000256" key="1">
    <source>
        <dbReference type="ARBA" id="ARBA00022679"/>
    </source>
</evidence>
<evidence type="ECO:0000256" key="2">
    <source>
        <dbReference type="ARBA" id="ARBA00023315"/>
    </source>
</evidence>
<dbReference type="PANTHER" id="PTHR43877">
    <property type="entry name" value="AMINOALKYLPHOSPHONATE N-ACETYLTRANSFERASE-RELATED-RELATED"/>
    <property type="match status" value="1"/>
</dbReference>
<comment type="caution">
    <text evidence="4">The sequence shown here is derived from an EMBL/GenBank/DDBJ whole genome shotgun (WGS) entry which is preliminary data.</text>
</comment>
<reference evidence="4 5" key="1">
    <citation type="submission" date="2019-06" db="EMBL/GenBank/DDBJ databases">
        <title>Description of Kitasatospora acidophila sp. nov. isolated from pine grove soil, and reclassification of Streptomyces novaecaesareae to Kitasatospora novaeceasareae comb. nov.</title>
        <authorList>
            <person name="Kim M.J."/>
        </authorList>
    </citation>
    <scope>NUCLEOTIDE SEQUENCE [LARGE SCALE GENOMIC DNA]</scope>
    <source>
        <strain evidence="4 5">MMS16-CNU292</strain>
    </source>
</reference>
<protein>
    <submittedName>
        <fullName evidence="4">GNAT family N-acetyltransferase</fullName>
    </submittedName>
</protein>
<feature type="domain" description="N-acetyltransferase" evidence="3">
    <location>
        <begin position="145"/>
        <end position="282"/>
    </location>
</feature>
<dbReference type="GO" id="GO:0016747">
    <property type="term" value="F:acyltransferase activity, transferring groups other than amino-acyl groups"/>
    <property type="evidence" value="ECO:0007669"/>
    <property type="project" value="InterPro"/>
</dbReference>
<keyword evidence="2" id="KW-0012">Acyltransferase</keyword>
<accession>A0A540W3N7</accession>
<dbReference type="InterPro" id="IPR016181">
    <property type="entry name" value="Acyl_CoA_acyltransferase"/>
</dbReference>
<dbReference type="RefSeq" id="WP_141634266.1">
    <property type="nucleotide sequence ID" value="NZ_VIGB01000003.1"/>
</dbReference>
<dbReference type="OrthoDB" id="3174529at2"/>
<organism evidence="4 5">
    <name type="scientific">Kitasatospora acidiphila</name>
    <dbReference type="NCBI Taxonomy" id="2567942"/>
    <lineage>
        <taxon>Bacteria</taxon>
        <taxon>Bacillati</taxon>
        <taxon>Actinomycetota</taxon>
        <taxon>Actinomycetes</taxon>
        <taxon>Kitasatosporales</taxon>
        <taxon>Streptomycetaceae</taxon>
        <taxon>Kitasatospora</taxon>
    </lineage>
</organism>